<gene>
    <name evidence="1" type="ORF">ACED57_22115</name>
</gene>
<proteinExistence type="predicted"/>
<evidence type="ECO:0008006" key="3">
    <source>
        <dbReference type="Google" id="ProtNLM"/>
    </source>
</evidence>
<sequence length="205" mass="24005">MDIIPLSVFVALVLFCIREVRDFIKGRNESRKKLNTLKILLSEELRENYSNLESLFRVAEQVLLTFETDHPVQKLVNTDRYGNDYIYVHIGEPEDNENYSLVAMPLAHIVTKQYENHIQDVALLDQTLYDSINELYVQLRRCEKIRNTLVCHLAGEINDVRNWALATNVKDIVRNQSEYLEALNSVHQELTTKRIEKRFGKVEQL</sequence>
<keyword evidence="2" id="KW-1185">Reference proteome</keyword>
<protein>
    <recommendedName>
        <fullName evidence="3">DNA recombination protein RmuC</fullName>
    </recommendedName>
</protein>
<comment type="caution">
    <text evidence="1">The sequence shown here is derived from an EMBL/GenBank/DDBJ whole genome shotgun (WGS) entry which is preliminary data.</text>
</comment>
<evidence type="ECO:0000313" key="1">
    <source>
        <dbReference type="EMBL" id="MEZ8055811.1"/>
    </source>
</evidence>
<accession>A0ABV4KTR9</accession>
<dbReference type="EMBL" id="JBGOOL010000101">
    <property type="protein sequence ID" value="MEZ8055811.1"/>
    <property type="molecule type" value="Genomic_DNA"/>
</dbReference>
<reference evidence="1 2" key="1">
    <citation type="submission" date="2024-06" db="EMBL/GenBank/DDBJ databases">
        <authorList>
            <person name="Steensen K."/>
            <person name="Seneca J."/>
            <person name="Bartlau N."/>
            <person name="Yu A.X."/>
            <person name="Polz M.F."/>
        </authorList>
    </citation>
    <scope>NUCLEOTIDE SEQUENCE [LARGE SCALE GENOMIC DNA]</scope>
    <source>
        <strain evidence="1 2">1F9</strain>
    </source>
</reference>
<dbReference type="RefSeq" id="WP_131825225.1">
    <property type="nucleotide sequence ID" value="NZ_JBGOOL010000101.1"/>
</dbReference>
<organism evidence="1 2">
    <name type="scientific">Vibrio atlanticus</name>
    <dbReference type="NCBI Taxonomy" id="693153"/>
    <lineage>
        <taxon>Bacteria</taxon>
        <taxon>Pseudomonadati</taxon>
        <taxon>Pseudomonadota</taxon>
        <taxon>Gammaproteobacteria</taxon>
        <taxon>Vibrionales</taxon>
        <taxon>Vibrionaceae</taxon>
        <taxon>Vibrio</taxon>
    </lineage>
</organism>
<name>A0ABV4KTR9_9VIBR</name>
<evidence type="ECO:0000313" key="2">
    <source>
        <dbReference type="Proteomes" id="UP001569175"/>
    </source>
</evidence>
<dbReference type="Proteomes" id="UP001569175">
    <property type="component" value="Unassembled WGS sequence"/>
</dbReference>